<sequence>MRGQASFIPGYGRFYRPQDEVRWKIRHMQEIQQTFERGLASLKQGERSDALFWLQRAERLSGRDDNISFTCAMILLESGAVRQALPRLEALWARYGMREAGLALAGGYLRCGEPEAGRRIMGQVLSRNSMTAAHHTLADSLSFPAGLPGWAVLSNEGTLRLRVTGNAVVGLDGRTVGTVPAGVHDLSLMISEDTGPWWQGQTLTISCAGQPVLGSPIDIQAVIRCQSLVMAEERGVRGWLWYPGEPDFLPSMWIEGHETAFQVEGLAEDFSSSALLQRPRGFSLPYEDWPQLAGKSTSFYDQYGRLLLGAPLDPVLMTLMQHPRPAGSVRKGWTVRGCRMPRKGAKSSTIKKVACHDDEAGCAIIIPVCRDEMMVRACLERVLETVPASCRLIIVDDASPEKGLQDYLAGLARCGRGCLHRHEINRGFVASINTGLTYVPAGWDVILLNSDTLVSGSWVERLLRWIRHEGAGTVTPFSNAGGLTSYPKRDRDNPAPDPADVAELDRMFQLQAQSERPVVALPTANGFCMGISASCLAAVGLLRGEYFAQGYGEENDFCLRASEAGFTHLAAVDVYVLHHAHGSFGTGAAPLLQRNLDILNRLYPGYDAAIQRWKDGDPLKDFRRQLDWRRLRQYRMQFSGAVVSFQHRGGGGVARAVREQAARLARAGILPIILEPTETGCRVVSLVVALDVPNLMFVLPEEQPVLLSFLREMGVQHVIWHHMLGHERGLRTLHRQLNVPYDIYVHDHVWFCPRIALLDEHGRYCGEPSMAGCRACLSRGKLQVDEGMDLPAYLSRSAEELKQARRVVAPSRDAAHRLERHVPDVGPIEIEPLEDDRQIRAGSPPVRSGCPPTEERPLRIVVLGGISRWKGYDVLLALAQHVQKNNLPLRLILIGGTHDDETCLKAGIEVTGSYEDDDVLSLLEMSGADIGFVPSIAPETWCYTLGWLWRAKLAVVGFDIGASAERIRQAGPDWGRVVPLGLPVDRLVKIFLEMGCRDENRKVKKKGYFAERIKIS</sequence>
<dbReference type="SUPFAM" id="SSF53448">
    <property type="entry name" value="Nucleotide-diphospho-sugar transferases"/>
    <property type="match status" value="1"/>
</dbReference>
<evidence type="ECO:0000313" key="6">
    <source>
        <dbReference type="Proteomes" id="UP001165576"/>
    </source>
</evidence>
<dbReference type="RefSeq" id="WP_266117261.1">
    <property type="nucleotide sequence ID" value="NZ_JANIDY010000005.1"/>
</dbReference>
<proteinExistence type="inferred from homology"/>
<dbReference type="Pfam" id="PF13692">
    <property type="entry name" value="Glyco_trans_1_4"/>
    <property type="match status" value="1"/>
</dbReference>
<dbReference type="EC" id="2.4.-.-" evidence="5"/>
<dbReference type="PANTHER" id="PTHR43179">
    <property type="entry name" value="RHAMNOSYLTRANSFERASE WBBL"/>
    <property type="match status" value="1"/>
</dbReference>
<evidence type="ECO:0000256" key="1">
    <source>
        <dbReference type="ARBA" id="ARBA00006739"/>
    </source>
</evidence>
<evidence type="ECO:0000259" key="4">
    <source>
        <dbReference type="Pfam" id="PF00535"/>
    </source>
</evidence>
<dbReference type="EMBL" id="JANIDY010000005">
    <property type="protein sequence ID" value="MCX5618739.1"/>
    <property type="molecule type" value="Genomic_DNA"/>
</dbReference>
<dbReference type="SUPFAM" id="SSF53756">
    <property type="entry name" value="UDP-Glycosyltransferase/glycogen phosphorylase"/>
    <property type="match status" value="1"/>
</dbReference>
<comment type="similarity">
    <text evidence="1">Belongs to the glycosyltransferase 2 family.</text>
</comment>
<protein>
    <submittedName>
        <fullName evidence="5">Glycosyltransferase</fullName>
        <ecNumber evidence="5">2.4.-.-</ecNumber>
    </submittedName>
</protein>
<comment type="caution">
    <text evidence="5">The sequence shown here is derived from an EMBL/GenBank/DDBJ whole genome shotgun (WGS) entry which is preliminary data.</text>
</comment>
<evidence type="ECO:0000313" key="5">
    <source>
        <dbReference type="EMBL" id="MCX5618739.1"/>
    </source>
</evidence>
<evidence type="ECO:0000256" key="3">
    <source>
        <dbReference type="ARBA" id="ARBA00022679"/>
    </source>
</evidence>
<feature type="domain" description="Glycosyltransferase 2-like" evidence="4">
    <location>
        <begin position="364"/>
        <end position="493"/>
    </location>
</feature>
<keyword evidence="2 5" id="KW-0328">Glycosyltransferase</keyword>
<dbReference type="Gene3D" id="3.90.550.10">
    <property type="entry name" value="Spore Coat Polysaccharide Biosynthesis Protein SpsA, Chain A"/>
    <property type="match status" value="1"/>
</dbReference>
<keyword evidence="6" id="KW-1185">Reference proteome</keyword>
<evidence type="ECO:0000256" key="2">
    <source>
        <dbReference type="ARBA" id="ARBA00022676"/>
    </source>
</evidence>
<keyword evidence="3 5" id="KW-0808">Transferase</keyword>
<name>A0ABT3WK97_9PROT</name>
<dbReference type="InterPro" id="IPR029044">
    <property type="entry name" value="Nucleotide-diphossugar_trans"/>
</dbReference>
<organism evidence="5 6">
    <name type="scientific">Bombella pluederhausensis</name>
    <dbReference type="NCBI Taxonomy" id="2967336"/>
    <lineage>
        <taxon>Bacteria</taxon>
        <taxon>Pseudomonadati</taxon>
        <taxon>Pseudomonadota</taxon>
        <taxon>Alphaproteobacteria</taxon>
        <taxon>Acetobacterales</taxon>
        <taxon>Acetobacteraceae</taxon>
        <taxon>Bombella</taxon>
    </lineage>
</organism>
<dbReference type="Pfam" id="PF00535">
    <property type="entry name" value="Glycos_transf_2"/>
    <property type="match status" value="1"/>
</dbReference>
<dbReference type="InterPro" id="IPR001173">
    <property type="entry name" value="Glyco_trans_2-like"/>
</dbReference>
<reference evidence="5" key="1">
    <citation type="submission" date="2022-07" db="EMBL/GenBank/DDBJ databases">
        <title>Bombella genomes.</title>
        <authorList>
            <person name="Harer L."/>
            <person name="Styblova S."/>
            <person name="Ehrmann M."/>
        </authorList>
    </citation>
    <scope>NUCLEOTIDE SEQUENCE</scope>
    <source>
        <strain evidence="5">TMW 2.2543</strain>
    </source>
</reference>
<dbReference type="Proteomes" id="UP001165576">
    <property type="component" value="Unassembled WGS sequence"/>
</dbReference>
<accession>A0ABT3WK97</accession>
<dbReference type="PANTHER" id="PTHR43179:SF12">
    <property type="entry name" value="GALACTOFURANOSYLTRANSFERASE GLFT2"/>
    <property type="match status" value="1"/>
</dbReference>
<dbReference type="Gene3D" id="3.40.50.2000">
    <property type="entry name" value="Glycogen Phosphorylase B"/>
    <property type="match status" value="1"/>
</dbReference>
<dbReference type="GO" id="GO:0016757">
    <property type="term" value="F:glycosyltransferase activity"/>
    <property type="evidence" value="ECO:0007669"/>
    <property type="project" value="UniProtKB-KW"/>
</dbReference>
<gene>
    <name evidence="5" type="ORF">NQF86_08720</name>
</gene>